<reference evidence="3 4" key="1">
    <citation type="journal article" date="2018" name="Front. Plant Sci.">
        <title>Red Clover (Trifolium pratense) and Zigzag Clover (T. medium) - A Picture of Genomic Similarities and Differences.</title>
        <authorList>
            <person name="Dluhosova J."/>
            <person name="Istvanek J."/>
            <person name="Nedelnik J."/>
            <person name="Repkova J."/>
        </authorList>
    </citation>
    <scope>NUCLEOTIDE SEQUENCE [LARGE SCALE GENOMIC DNA]</scope>
    <source>
        <strain evidence="4">cv. 10/8</strain>
        <tissue evidence="3">Leaf</tissue>
    </source>
</reference>
<comment type="caution">
    <text evidence="3">The sequence shown here is derived from an EMBL/GenBank/DDBJ whole genome shotgun (WGS) entry which is preliminary data.</text>
</comment>
<name>A0A392QS31_9FABA</name>
<dbReference type="PANTHER" id="PTHR11119">
    <property type="entry name" value="XANTHINE-URACIL / VITAMIN C PERMEASE FAMILY MEMBER"/>
    <property type="match status" value="1"/>
</dbReference>
<dbReference type="EMBL" id="LXQA010155435">
    <property type="protein sequence ID" value="MCI26807.1"/>
    <property type="molecule type" value="Genomic_DNA"/>
</dbReference>
<proteinExistence type="inferred from homology"/>
<protein>
    <submittedName>
        <fullName evidence="3">Nucleobase-ascorbate transporter 3-like</fullName>
    </submittedName>
</protein>
<sequence>FSPIVIVPVVCVVGLGLFARGFPLLADCVQIGLPMLILLIITQQYLKRLHAKADHILERFALLVCIAVIWAFAAILTVAGAYNTSKSKTQTSCRTDRSYLMSSAP</sequence>
<feature type="transmembrane region" description="Helical" evidence="2">
    <location>
        <begin position="60"/>
        <end position="82"/>
    </location>
</feature>
<evidence type="ECO:0000256" key="2">
    <source>
        <dbReference type="SAM" id="Phobius"/>
    </source>
</evidence>
<dbReference type="Proteomes" id="UP000265520">
    <property type="component" value="Unassembled WGS sequence"/>
</dbReference>
<comment type="similarity">
    <text evidence="1">Belongs to the nucleobase:cation symporter-2 (NCS2) (TC 2.A.40) family.</text>
</comment>
<evidence type="ECO:0000256" key="1">
    <source>
        <dbReference type="ARBA" id="ARBA00008821"/>
    </source>
</evidence>
<dbReference type="AlphaFoldDB" id="A0A392QS31"/>
<feature type="non-terminal residue" evidence="3">
    <location>
        <position position="1"/>
    </location>
</feature>
<evidence type="ECO:0000313" key="3">
    <source>
        <dbReference type="EMBL" id="MCI26807.1"/>
    </source>
</evidence>
<evidence type="ECO:0000313" key="4">
    <source>
        <dbReference type="Proteomes" id="UP000265520"/>
    </source>
</evidence>
<keyword evidence="2" id="KW-0472">Membrane</keyword>
<keyword evidence="2" id="KW-1133">Transmembrane helix</keyword>
<keyword evidence="4" id="KW-1185">Reference proteome</keyword>
<organism evidence="3 4">
    <name type="scientific">Trifolium medium</name>
    <dbReference type="NCBI Taxonomy" id="97028"/>
    <lineage>
        <taxon>Eukaryota</taxon>
        <taxon>Viridiplantae</taxon>
        <taxon>Streptophyta</taxon>
        <taxon>Embryophyta</taxon>
        <taxon>Tracheophyta</taxon>
        <taxon>Spermatophyta</taxon>
        <taxon>Magnoliopsida</taxon>
        <taxon>eudicotyledons</taxon>
        <taxon>Gunneridae</taxon>
        <taxon>Pentapetalae</taxon>
        <taxon>rosids</taxon>
        <taxon>fabids</taxon>
        <taxon>Fabales</taxon>
        <taxon>Fabaceae</taxon>
        <taxon>Papilionoideae</taxon>
        <taxon>50 kb inversion clade</taxon>
        <taxon>NPAAA clade</taxon>
        <taxon>Hologalegina</taxon>
        <taxon>IRL clade</taxon>
        <taxon>Trifolieae</taxon>
        <taxon>Trifolium</taxon>
    </lineage>
</organism>
<keyword evidence="2" id="KW-0812">Transmembrane</keyword>
<feature type="transmembrane region" description="Helical" evidence="2">
    <location>
        <begin position="6"/>
        <end position="39"/>
    </location>
</feature>
<feature type="non-terminal residue" evidence="3">
    <location>
        <position position="105"/>
    </location>
</feature>
<accession>A0A392QS31</accession>